<name>A0A4R1K8I6_9BACT</name>
<evidence type="ECO:0000256" key="1">
    <source>
        <dbReference type="ARBA" id="ARBA00022553"/>
    </source>
</evidence>
<dbReference type="Gene3D" id="3.40.50.2300">
    <property type="match status" value="1"/>
</dbReference>
<evidence type="ECO:0000256" key="2">
    <source>
        <dbReference type="PROSITE-ProRule" id="PRU00169"/>
    </source>
</evidence>
<protein>
    <submittedName>
        <fullName evidence="4">Response regulator receiver domain-containing protein</fullName>
    </submittedName>
</protein>
<dbReference type="Pfam" id="PF00072">
    <property type="entry name" value="Response_reg"/>
    <property type="match status" value="1"/>
</dbReference>
<dbReference type="PANTHER" id="PTHR44591:SF18">
    <property type="entry name" value="REGULATORY PROTEIN"/>
    <property type="match status" value="1"/>
</dbReference>
<evidence type="ECO:0000313" key="4">
    <source>
        <dbReference type="EMBL" id="TCK60635.1"/>
    </source>
</evidence>
<dbReference type="OrthoDB" id="9788090at2"/>
<evidence type="ECO:0000313" key="5">
    <source>
        <dbReference type="Proteomes" id="UP000294614"/>
    </source>
</evidence>
<keyword evidence="1 2" id="KW-0597">Phosphoprotein</keyword>
<proteinExistence type="predicted"/>
<keyword evidence="5" id="KW-1185">Reference proteome</keyword>
<comment type="caution">
    <text evidence="4">The sequence shown here is derived from an EMBL/GenBank/DDBJ whole genome shotgun (WGS) entry which is preliminary data.</text>
</comment>
<reference evidence="4 5" key="1">
    <citation type="submission" date="2019-03" db="EMBL/GenBank/DDBJ databases">
        <title>Genomic Encyclopedia of Type Strains, Phase IV (KMG-IV): sequencing the most valuable type-strain genomes for metagenomic binning, comparative biology and taxonomic classification.</title>
        <authorList>
            <person name="Goeker M."/>
        </authorList>
    </citation>
    <scope>NUCLEOTIDE SEQUENCE [LARGE SCALE GENOMIC DNA]</scope>
    <source>
        <strain evidence="4 5">DSM 24984</strain>
    </source>
</reference>
<dbReference type="InterPro" id="IPR050595">
    <property type="entry name" value="Bact_response_regulator"/>
</dbReference>
<dbReference type="PROSITE" id="PS50110">
    <property type="entry name" value="RESPONSE_REGULATORY"/>
    <property type="match status" value="1"/>
</dbReference>
<dbReference type="PANTHER" id="PTHR44591">
    <property type="entry name" value="STRESS RESPONSE REGULATOR PROTEIN 1"/>
    <property type="match status" value="1"/>
</dbReference>
<dbReference type="SMART" id="SM00448">
    <property type="entry name" value="REC"/>
    <property type="match status" value="1"/>
</dbReference>
<dbReference type="GO" id="GO:0000160">
    <property type="term" value="P:phosphorelay signal transduction system"/>
    <property type="evidence" value="ECO:0007669"/>
    <property type="project" value="InterPro"/>
</dbReference>
<dbReference type="Proteomes" id="UP000294614">
    <property type="component" value="Unassembled WGS sequence"/>
</dbReference>
<gene>
    <name evidence="4" type="ORF">C8D98_1513</name>
</gene>
<dbReference type="RefSeq" id="WP_132873483.1">
    <property type="nucleotide sequence ID" value="NZ_JAJUHT010000001.1"/>
</dbReference>
<sequence length="117" mass="12881">MKTLLVVDDDEDIRLILRDEFCDLGYNVVTAIDGEEGLVAFNEQNIDVVVLDLEMPKLSGEEVALKLQNQAPSVPVIIYTGNAERLKERIGVKYNAVVHKSGGIEELIGKVTELANV</sequence>
<dbReference type="SUPFAM" id="SSF52172">
    <property type="entry name" value="CheY-like"/>
    <property type="match status" value="1"/>
</dbReference>
<accession>A0A4R1K8I6</accession>
<evidence type="ECO:0000259" key="3">
    <source>
        <dbReference type="PROSITE" id="PS50110"/>
    </source>
</evidence>
<dbReference type="InterPro" id="IPR001789">
    <property type="entry name" value="Sig_transdc_resp-reg_receiver"/>
</dbReference>
<dbReference type="AlphaFoldDB" id="A0A4R1K8I6"/>
<feature type="domain" description="Response regulatory" evidence="3">
    <location>
        <begin position="3"/>
        <end position="115"/>
    </location>
</feature>
<dbReference type="EMBL" id="SMGG01000004">
    <property type="protein sequence ID" value="TCK60635.1"/>
    <property type="molecule type" value="Genomic_DNA"/>
</dbReference>
<feature type="modified residue" description="4-aspartylphosphate" evidence="2">
    <location>
        <position position="52"/>
    </location>
</feature>
<organism evidence="4 5">
    <name type="scientific">Seleniivibrio woodruffii</name>
    <dbReference type="NCBI Taxonomy" id="1078050"/>
    <lineage>
        <taxon>Bacteria</taxon>
        <taxon>Pseudomonadati</taxon>
        <taxon>Deferribacterota</taxon>
        <taxon>Deferribacteres</taxon>
        <taxon>Deferribacterales</taxon>
        <taxon>Geovibrionaceae</taxon>
        <taxon>Seleniivibrio</taxon>
    </lineage>
</organism>
<dbReference type="InterPro" id="IPR011006">
    <property type="entry name" value="CheY-like_superfamily"/>
</dbReference>